<dbReference type="PROSITE" id="PS50914">
    <property type="entry name" value="BON"/>
    <property type="match status" value="3"/>
</dbReference>
<protein>
    <submittedName>
        <fullName evidence="3">Osmotically-inducible protein OsmY, contains BON domain</fullName>
    </submittedName>
</protein>
<dbReference type="AlphaFoldDB" id="A0A1G5KS71"/>
<dbReference type="EMBL" id="FMUS01000030">
    <property type="protein sequence ID" value="SCZ02789.1"/>
    <property type="molecule type" value="Genomic_DNA"/>
</dbReference>
<sequence length="235" mass="25947">MSKKNKHFANHIPSEELSQPDHNLAGEIKNRLHEEMQASAMDINLFCRNGHVHLSGIVDLYAEKKTAESIIKQIDGVKSIENKITIAMDSNITDKHIEKEVTDKLLHQEKDSVKGVGIKVNDGVVSLIGSVNTLKEVDLAMKAAAENRGVKDVVNNLSIASSGEFTDTAISDKIIQELSQTNLSFRDVHREVSGGVVSLFGYLDNQQEVELAKEITMGIEGVKKVINHIKVRDNK</sequence>
<dbReference type="PANTHER" id="PTHR34606:SF15">
    <property type="entry name" value="BON DOMAIN-CONTAINING PROTEIN"/>
    <property type="match status" value="1"/>
</dbReference>
<dbReference type="STRING" id="1120976.SAMN03080606_03676"/>
<name>A0A1G5KS71_9FIRM</name>
<dbReference type="RefSeq" id="WP_176759095.1">
    <property type="nucleotide sequence ID" value="NZ_FMUS01000030.1"/>
</dbReference>
<proteinExistence type="predicted"/>
<evidence type="ECO:0000313" key="3">
    <source>
        <dbReference type="EMBL" id="SCZ02789.1"/>
    </source>
</evidence>
<dbReference type="PANTHER" id="PTHR34606">
    <property type="entry name" value="BON DOMAIN-CONTAINING PROTEIN"/>
    <property type="match status" value="1"/>
</dbReference>
<feature type="region of interest" description="Disordered" evidence="1">
    <location>
        <begin position="1"/>
        <end position="23"/>
    </location>
</feature>
<dbReference type="Proteomes" id="UP000198636">
    <property type="component" value="Unassembled WGS sequence"/>
</dbReference>
<dbReference type="Gene3D" id="3.30.1340.30">
    <property type="match status" value="3"/>
</dbReference>
<evidence type="ECO:0000259" key="2">
    <source>
        <dbReference type="PROSITE" id="PS50914"/>
    </source>
</evidence>
<evidence type="ECO:0000256" key="1">
    <source>
        <dbReference type="SAM" id="MobiDB-lite"/>
    </source>
</evidence>
<accession>A0A1G5KS71</accession>
<reference evidence="3 4" key="1">
    <citation type="submission" date="2016-10" db="EMBL/GenBank/DDBJ databases">
        <authorList>
            <person name="de Groot N.N."/>
        </authorList>
    </citation>
    <scope>NUCLEOTIDE SEQUENCE [LARGE SCALE GENOMIC DNA]</scope>
    <source>
        <strain evidence="3 4">DSM 18978</strain>
    </source>
</reference>
<gene>
    <name evidence="3" type="ORF">SAMN03080606_03676</name>
</gene>
<evidence type="ECO:0000313" key="4">
    <source>
        <dbReference type="Proteomes" id="UP000198636"/>
    </source>
</evidence>
<feature type="domain" description="BON" evidence="2">
    <location>
        <begin position="93"/>
        <end position="161"/>
    </location>
</feature>
<feature type="domain" description="BON" evidence="2">
    <location>
        <begin position="166"/>
        <end position="233"/>
    </location>
</feature>
<feature type="domain" description="BON" evidence="2">
    <location>
        <begin position="20"/>
        <end position="88"/>
    </location>
</feature>
<keyword evidence="4" id="KW-1185">Reference proteome</keyword>
<dbReference type="Pfam" id="PF04972">
    <property type="entry name" value="BON"/>
    <property type="match status" value="3"/>
</dbReference>
<dbReference type="InterPro" id="IPR051686">
    <property type="entry name" value="Lipoprotein_DolP"/>
</dbReference>
<organism evidence="3 4">
    <name type="scientific">Alkaliphilus peptidifermentans DSM 18978</name>
    <dbReference type="NCBI Taxonomy" id="1120976"/>
    <lineage>
        <taxon>Bacteria</taxon>
        <taxon>Bacillati</taxon>
        <taxon>Bacillota</taxon>
        <taxon>Clostridia</taxon>
        <taxon>Peptostreptococcales</taxon>
        <taxon>Natronincolaceae</taxon>
        <taxon>Alkaliphilus</taxon>
    </lineage>
</organism>
<dbReference type="InterPro" id="IPR007055">
    <property type="entry name" value="BON_dom"/>
</dbReference>